<dbReference type="EMBL" id="JBBNGS010000001">
    <property type="protein sequence ID" value="MEQ2636818.1"/>
    <property type="molecule type" value="Genomic_DNA"/>
</dbReference>
<evidence type="ECO:0000259" key="7">
    <source>
        <dbReference type="PROSITE" id="PS50850"/>
    </source>
</evidence>
<evidence type="ECO:0000256" key="3">
    <source>
        <dbReference type="ARBA" id="ARBA00022692"/>
    </source>
</evidence>
<feature type="transmembrane region" description="Helical" evidence="6">
    <location>
        <begin position="127"/>
        <end position="151"/>
    </location>
</feature>
<feature type="transmembrane region" description="Helical" evidence="6">
    <location>
        <begin position="358"/>
        <end position="377"/>
    </location>
</feature>
<evidence type="ECO:0000256" key="2">
    <source>
        <dbReference type="ARBA" id="ARBA00022475"/>
    </source>
</evidence>
<proteinExistence type="predicted"/>
<keyword evidence="5 6" id="KW-0472">Membrane</keyword>
<name>A0ABV1ID64_9ACTN</name>
<feature type="transmembrane region" description="Helical" evidence="6">
    <location>
        <begin position="157"/>
        <end position="177"/>
    </location>
</feature>
<feature type="domain" description="Major facilitator superfamily (MFS) profile" evidence="7">
    <location>
        <begin position="4"/>
        <end position="385"/>
    </location>
</feature>
<evidence type="ECO:0000256" key="5">
    <source>
        <dbReference type="ARBA" id="ARBA00023136"/>
    </source>
</evidence>
<dbReference type="CDD" id="cd17324">
    <property type="entry name" value="MFS_NepI_like"/>
    <property type="match status" value="1"/>
</dbReference>
<dbReference type="InterPro" id="IPR020846">
    <property type="entry name" value="MFS_dom"/>
</dbReference>
<keyword evidence="9" id="KW-1185">Reference proteome</keyword>
<feature type="transmembrane region" description="Helical" evidence="6">
    <location>
        <begin position="69"/>
        <end position="89"/>
    </location>
</feature>
<dbReference type="InterPro" id="IPR036259">
    <property type="entry name" value="MFS_trans_sf"/>
</dbReference>
<protein>
    <submittedName>
        <fullName evidence="8">MFS transporter</fullName>
    </submittedName>
</protein>
<evidence type="ECO:0000313" key="9">
    <source>
        <dbReference type="Proteomes" id="UP001478817"/>
    </source>
</evidence>
<keyword evidence="3 6" id="KW-0812">Transmembrane</keyword>
<reference evidence="8 9" key="1">
    <citation type="submission" date="2024-04" db="EMBL/GenBank/DDBJ databases">
        <title>Human intestinal bacterial collection.</title>
        <authorList>
            <person name="Pauvert C."/>
            <person name="Hitch T.C.A."/>
            <person name="Clavel T."/>
        </authorList>
    </citation>
    <scope>NUCLEOTIDE SEQUENCE [LARGE SCALE GENOMIC DNA]</scope>
    <source>
        <strain evidence="8 9">CLA-AA-H197</strain>
    </source>
</reference>
<sequence>MKKGLIALAAGAFALGFAEFVLMGIITNVAAGVGVTVPEAGGFISAYAIGVCFGTLILVFGHSIAPKRLLMAFMLLCCVGNAMAALAPSAGMLTVARFISGMPHGAFFGTATIAARAMADKGQEGRAVAVMVLGQTLANTIGVPFGTLLAGMVSWRAAFVFVAIWALCSLLLIWRLVPQIEAVADAGLAGQFRFLGKPGPWIVLGAVFLGNTGIFCWWSYVSPWLETVGGWSATMLPALLVLAGLGMIVGSQLGGRAGDRLTPGWASAIGQGIACVAMLLIYAFSGSLASSAALMVLCCCGLFFPSSPQQLAMVEVGQGGGEMIGSACVQVAFNGGNAVGAQIGQAVLNSGAAYNVPALAGAPITAGAVALLALYALRFESRYHKKAVTPQA</sequence>
<comment type="subcellular location">
    <subcellularLocation>
        <location evidence="1">Cell membrane</location>
        <topology evidence="1">Multi-pass membrane protein</topology>
    </subcellularLocation>
</comment>
<feature type="transmembrane region" description="Helical" evidence="6">
    <location>
        <begin position="273"/>
        <end position="304"/>
    </location>
</feature>
<evidence type="ECO:0000256" key="4">
    <source>
        <dbReference type="ARBA" id="ARBA00022989"/>
    </source>
</evidence>
<comment type="caution">
    <text evidence="8">The sequence shown here is derived from an EMBL/GenBank/DDBJ whole genome shotgun (WGS) entry which is preliminary data.</text>
</comment>
<feature type="transmembrane region" description="Helical" evidence="6">
    <location>
        <begin position="41"/>
        <end position="62"/>
    </location>
</feature>
<feature type="transmembrane region" description="Helical" evidence="6">
    <location>
        <begin position="198"/>
        <end position="220"/>
    </location>
</feature>
<dbReference type="Proteomes" id="UP001478817">
    <property type="component" value="Unassembled WGS sequence"/>
</dbReference>
<dbReference type="InterPro" id="IPR011701">
    <property type="entry name" value="MFS"/>
</dbReference>
<dbReference type="Gene3D" id="1.20.1250.20">
    <property type="entry name" value="MFS general substrate transporter like domains"/>
    <property type="match status" value="2"/>
</dbReference>
<evidence type="ECO:0000256" key="6">
    <source>
        <dbReference type="SAM" id="Phobius"/>
    </source>
</evidence>
<gene>
    <name evidence="8" type="ORF">AAAT05_00415</name>
</gene>
<accession>A0ABV1ID64</accession>
<dbReference type="PANTHER" id="PTHR43124">
    <property type="entry name" value="PURINE EFFLUX PUMP PBUE"/>
    <property type="match status" value="1"/>
</dbReference>
<keyword evidence="4 6" id="KW-1133">Transmembrane helix</keyword>
<dbReference type="SUPFAM" id="SSF103473">
    <property type="entry name" value="MFS general substrate transporter"/>
    <property type="match status" value="1"/>
</dbReference>
<dbReference type="InterPro" id="IPR050189">
    <property type="entry name" value="MFS_Efflux_Transporters"/>
</dbReference>
<keyword evidence="2" id="KW-1003">Cell membrane</keyword>
<evidence type="ECO:0000313" key="8">
    <source>
        <dbReference type="EMBL" id="MEQ2636818.1"/>
    </source>
</evidence>
<dbReference type="RefSeq" id="WP_349181177.1">
    <property type="nucleotide sequence ID" value="NZ_JBBNGS010000001.1"/>
</dbReference>
<feature type="transmembrane region" description="Helical" evidence="6">
    <location>
        <begin position="232"/>
        <end position="253"/>
    </location>
</feature>
<dbReference type="PROSITE" id="PS50850">
    <property type="entry name" value="MFS"/>
    <property type="match status" value="1"/>
</dbReference>
<organism evidence="8 9">
    <name type="scientific">Paratractidigestivibacter faecalis</name>
    <dbReference type="NCBI Taxonomy" id="2292441"/>
    <lineage>
        <taxon>Bacteria</taxon>
        <taxon>Bacillati</taxon>
        <taxon>Actinomycetota</taxon>
        <taxon>Coriobacteriia</taxon>
        <taxon>Coriobacteriales</taxon>
        <taxon>Atopobiaceae</taxon>
        <taxon>Paratractidigestivibacter</taxon>
    </lineage>
</organism>
<dbReference type="PANTHER" id="PTHR43124:SF6">
    <property type="entry name" value="TRANSPORTER ARAJ-RELATED"/>
    <property type="match status" value="1"/>
</dbReference>
<dbReference type="Pfam" id="PF07690">
    <property type="entry name" value="MFS_1"/>
    <property type="match status" value="1"/>
</dbReference>
<evidence type="ECO:0000256" key="1">
    <source>
        <dbReference type="ARBA" id="ARBA00004651"/>
    </source>
</evidence>